<dbReference type="InterPro" id="IPR000719">
    <property type="entry name" value="Prot_kinase_dom"/>
</dbReference>
<evidence type="ECO:0000256" key="8">
    <source>
        <dbReference type="ARBA" id="ARBA00048679"/>
    </source>
</evidence>
<feature type="non-terminal residue" evidence="10">
    <location>
        <position position="1"/>
    </location>
</feature>
<dbReference type="SUPFAM" id="SSF56112">
    <property type="entry name" value="Protein kinase-like (PK-like)"/>
    <property type="match status" value="1"/>
</dbReference>
<dbReference type="AlphaFoldDB" id="A0A699Z8P1"/>
<dbReference type="EMBL" id="BLLF01001392">
    <property type="protein sequence ID" value="GFH19013.1"/>
    <property type="molecule type" value="Genomic_DNA"/>
</dbReference>
<evidence type="ECO:0000256" key="2">
    <source>
        <dbReference type="ARBA" id="ARBA00022527"/>
    </source>
</evidence>
<evidence type="ECO:0000256" key="4">
    <source>
        <dbReference type="ARBA" id="ARBA00022741"/>
    </source>
</evidence>
<dbReference type="PANTHER" id="PTHR43671:SF98">
    <property type="entry name" value="SERINE_THREONINE-PROTEIN KINASE NEK11"/>
    <property type="match status" value="1"/>
</dbReference>
<keyword evidence="2" id="KW-0723">Serine/threonine-protein kinase</keyword>
<dbReference type="Gene3D" id="1.10.510.10">
    <property type="entry name" value="Transferase(Phosphotransferase) domain 1"/>
    <property type="match status" value="1"/>
</dbReference>
<feature type="non-terminal residue" evidence="10">
    <location>
        <position position="122"/>
    </location>
</feature>
<comment type="caution">
    <text evidence="10">The sequence shown here is derived from an EMBL/GenBank/DDBJ whole genome shotgun (WGS) entry which is preliminary data.</text>
</comment>
<proteinExistence type="predicted"/>
<evidence type="ECO:0000256" key="7">
    <source>
        <dbReference type="ARBA" id="ARBA00047899"/>
    </source>
</evidence>
<name>A0A699Z8P1_HAELA</name>
<keyword evidence="4" id="KW-0547">Nucleotide-binding</keyword>
<protein>
    <recommendedName>
        <fullName evidence="1">non-specific serine/threonine protein kinase</fullName>
        <ecNumber evidence="1">2.7.11.1</ecNumber>
    </recommendedName>
</protein>
<evidence type="ECO:0000256" key="3">
    <source>
        <dbReference type="ARBA" id="ARBA00022679"/>
    </source>
</evidence>
<accession>A0A699Z8P1</accession>
<evidence type="ECO:0000256" key="5">
    <source>
        <dbReference type="ARBA" id="ARBA00022777"/>
    </source>
</evidence>
<evidence type="ECO:0000313" key="11">
    <source>
        <dbReference type="Proteomes" id="UP000485058"/>
    </source>
</evidence>
<evidence type="ECO:0000256" key="1">
    <source>
        <dbReference type="ARBA" id="ARBA00012513"/>
    </source>
</evidence>
<dbReference type="PROSITE" id="PS00109">
    <property type="entry name" value="PROTEIN_KINASE_TYR"/>
    <property type="match status" value="1"/>
</dbReference>
<dbReference type="PROSITE" id="PS50011">
    <property type="entry name" value="PROTEIN_KINASE_DOM"/>
    <property type="match status" value="1"/>
</dbReference>
<evidence type="ECO:0000259" key="9">
    <source>
        <dbReference type="PROSITE" id="PS50011"/>
    </source>
</evidence>
<keyword evidence="3" id="KW-0808">Transferase</keyword>
<sequence length="122" mass="12743">MELVEGVSLLDHLTSLAEKGRRMPEQDIWQGGAEVYWCQGVCAMTGGSVAGGPLGACATHEVVHRDLTPANIVLGQGPDGLRHSKIADFGLAKRLGGAGAPPGLQHSVVGTMPYTCPEIIQQ</sequence>
<gene>
    <name evidence="10" type="ORF">HaLaN_15898</name>
</gene>
<keyword evidence="11" id="KW-1185">Reference proteome</keyword>
<evidence type="ECO:0000313" key="10">
    <source>
        <dbReference type="EMBL" id="GFH19013.1"/>
    </source>
</evidence>
<dbReference type="Proteomes" id="UP000485058">
    <property type="component" value="Unassembled WGS sequence"/>
</dbReference>
<dbReference type="Pfam" id="PF00069">
    <property type="entry name" value="Pkinase"/>
    <property type="match status" value="1"/>
</dbReference>
<keyword evidence="5 10" id="KW-0418">Kinase</keyword>
<feature type="domain" description="Protein kinase" evidence="9">
    <location>
        <begin position="1"/>
        <end position="122"/>
    </location>
</feature>
<dbReference type="PANTHER" id="PTHR43671">
    <property type="entry name" value="SERINE/THREONINE-PROTEIN KINASE NEK"/>
    <property type="match status" value="1"/>
</dbReference>
<dbReference type="InterPro" id="IPR050660">
    <property type="entry name" value="NEK_Ser/Thr_kinase"/>
</dbReference>
<dbReference type="EC" id="2.7.11.1" evidence="1"/>
<dbReference type="GO" id="GO:0005524">
    <property type="term" value="F:ATP binding"/>
    <property type="evidence" value="ECO:0007669"/>
    <property type="project" value="UniProtKB-KW"/>
</dbReference>
<keyword evidence="6" id="KW-0067">ATP-binding</keyword>
<evidence type="ECO:0000256" key="6">
    <source>
        <dbReference type="ARBA" id="ARBA00022840"/>
    </source>
</evidence>
<comment type="catalytic activity">
    <reaction evidence="8">
        <text>L-seryl-[protein] + ATP = O-phospho-L-seryl-[protein] + ADP + H(+)</text>
        <dbReference type="Rhea" id="RHEA:17989"/>
        <dbReference type="Rhea" id="RHEA-COMP:9863"/>
        <dbReference type="Rhea" id="RHEA-COMP:11604"/>
        <dbReference type="ChEBI" id="CHEBI:15378"/>
        <dbReference type="ChEBI" id="CHEBI:29999"/>
        <dbReference type="ChEBI" id="CHEBI:30616"/>
        <dbReference type="ChEBI" id="CHEBI:83421"/>
        <dbReference type="ChEBI" id="CHEBI:456216"/>
        <dbReference type="EC" id="2.7.11.1"/>
    </reaction>
</comment>
<dbReference type="InterPro" id="IPR008266">
    <property type="entry name" value="Tyr_kinase_AS"/>
</dbReference>
<reference evidence="10 11" key="1">
    <citation type="submission" date="2020-02" db="EMBL/GenBank/DDBJ databases">
        <title>Draft genome sequence of Haematococcus lacustris strain NIES-144.</title>
        <authorList>
            <person name="Morimoto D."/>
            <person name="Nakagawa S."/>
            <person name="Yoshida T."/>
            <person name="Sawayama S."/>
        </authorList>
    </citation>
    <scope>NUCLEOTIDE SEQUENCE [LARGE SCALE GENOMIC DNA]</scope>
    <source>
        <strain evidence="10 11">NIES-144</strain>
    </source>
</reference>
<dbReference type="InterPro" id="IPR011009">
    <property type="entry name" value="Kinase-like_dom_sf"/>
</dbReference>
<comment type="catalytic activity">
    <reaction evidence="7">
        <text>L-threonyl-[protein] + ATP = O-phospho-L-threonyl-[protein] + ADP + H(+)</text>
        <dbReference type="Rhea" id="RHEA:46608"/>
        <dbReference type="Rhea" id="RHEA-COMP:11060"/>
        <dbReference type="Rhea" id="RHEA-COMP:11605"/>
        <dbReference type="ChEBI" id="CHEBI:15378"/>
        <dbReference type="ChEBI" id="CHEBI:30013"/>
        <dbReference type="ChEBI" id="CHEBI:30616"/>
        <dbReference type="ChEBI" id="CHEBI:61977"/>
        <dbReference type="ChEBI" id="CHEBI:456216"/>
        <dbReference type="EC" id="2.7.11.1"/>
    </reaction>
</comment>
<organism evidence="10 11">
    <name type="scientific">Haematococcus lacustris</name>
    <name type="common">Green alga</name>
    <name type="synonym">Haematococcus pluvialis</name>
    <dbReference type="NCBI Taxonomy" id="44745"/>
    <lineage>
        <taxon>Eukaryota</taxon>
        <taxon>Viridiplantae</taxon>
        <taxon>Chlorophyta</taxon>
        <taxon>core chlorophytes</taxon>
        <taxon>Chlorophyceae</taxon>
        <taxon>CS clade</taxon>
        <taxon>Chlamydomonadales</taxon>
        <taxon>Haematococcaceae</taxon>
        <taxon>Haematococcus</taxon>
    </lineage>
</organism>
<dbReference type="GO" id="GO:0004674">
    <property type="term" value="F:protein serine/threonine kinase activity"/>
    <property type="evidence" value="ECO:0007669"/>
    <property type="project" value="UniProtKB-KW"/>
</dbReference>